<name>F4R7Y2_MELLP</name>
<evidence type="ECO:0000313" key="4">
    <source>
        <dbReference type="Proteomes" id="UP000001072"/>
    </source>
</evidence>
<sequence length="251" mass="28687">MLTPKLVEYISPYVPIQVITVISVLGLTFERIVFPKFQQVYANASLDPNTLLPFIISMIVLYLSMISIYHTIKATARLVWFGIKWSILIVGLWFLLGFANQFGHQHSNHSNQTLSWWSDSNHWNWLNFYKSNPSTLNPLKLFILQSLPNLLDPMSFFESVFSFAQPASTSSDSNSNSNSDTFFNFPKTNSKKKTSSKSSSSNNNNNDKINQVSEKMKQFVVQNVKEPLVMMLKEIKSKNDQNGKGSKTRNR</sequence>
<evidence type="ECO:0000256" key="1">
    <source>
        <dbReference type="SAM" id="MobiDB-lite"/>
    </source>
</evidence>
<protein>
    <submittedName>
        <fullName evidence="3">Uncharacterized protein</fullName>
    </submittedName>
</protein>
<keyword evidence="2" id="KW-1133">Transmembrane helix</keyword>
<feature type="transmembrane region" description="Helical" evidence="2">
    <location>
        <begin position="12"/>
        <end position="29"/>
    </location>
</feature>
<feature type="transmembrane region" description="Helical" evidence="2">
    <location>
        <begin position="78"/>
        <end position="99"/>
    </location>
</feature>
<evidence type="ECO:0000256" key="2">
    <source>
        <dbReference type="SAM" id="Phobius"/>
    </source>
</evidence>
<gene>
    <name evidence="3" type="ORF">MELLADRAFT_70793</name>
</gene>
<dbReference type="KEGG" id="mlr:MELLADRAFT_70793"/>
<dbReference type="OrthoDB" id="2502792at2759"/>
<feature type="compositionally biased region" description="Low complexity" evidence="1">
    <location>
        <begin position="168"/>
        <end position="188"/>
    </location>
</feature>
<dbReference type="InParanoid" id="F4R7Y2"/>
<dbReference type="VEuPathDB" id="FungiDB:MELLADRAFT_70793"/>
<feature type="region of interest" description="Disordered" evidence="1">
    <location>
        <begin position="168"/>
        <end position="211"/>
    </location>
</feature>
<organism evidence="4">
    <name type="scientific">Melampsora larici-populina (strain 98AG31 / pathotype 3-4-7)</name>
    <name type="common">Poplar leaf rust fungus</name>
    <dbReference type="NCBI Taxonomy" id="747676"/>
    <lineage>
        <taxon>Eukaryota</taxon>
        <taxon>Fungi</taxon>
        <taxon>Dikarya</taxon>
        <taxon>Basidiomycota</taxon>
        <taxon>Pucciniomycotina</taxon>
        <taxon>Pucciniomycetes</taxon>
        <taxon>Pucciniales</taxon>
        <taxon>Melampsoraceae</taxon>
        <taxon>Melampsora</taxon>
    </lineage>
</organism>
<keyword evidence="2" id="KW-0812">Transmembrane</keyword>
<reference evidence="4" key="1">
    <citation type="journal article" date="2011" name="Proc. Natl. Acad. Sci. U.S.A.">
        <title>Obligate biotrophy features unraveled by the genomic analysis of rust fungi.</title>
        <authorList>
            <person name="Duplessis S."/>
            <person name="Cuomo C.A."/>
            <person name="Lin Y.-C."/>
            <person name="Aerts A."/>
            <person name="Tisserant E."/>
            <person name="Veneault-Fourrey C."/>
            <person name="Joly D.L."/>
            <person name="Hacquard S."/>
            <person name="Amselem J."/>
            <person name="Cantarel B.L."/>
            <person name="Chiu R."/>
            <person name="Coutinho P.M."/>
            <person name="Feau N."/>
            <person name="Field M."/>
            <person name="Frey P."/>
            <person name="Gelhaye E."/>
            <person name="Goldberg J."/>
            <person name="Grabherr M.G."/>
            <person name="Kodira C.D."/>
            <person name="Kohler A."/>
            <person name="Kuees U."/>
            <person name="Lindquist E.A."/>
            <person name="Lucas S.M."/>
            <person name="Mago R."/>
            <person name="Mauceli E."/>
            <person name="Morin E."/>
            <person name="Murat C."/>
            <person name="Pangilinan J.L."/>
            <person name="Park R."/>
            <person name="Pearson M."/>
            <person name="Quesneville H."/>
            <person name="Rouhier N."/>
            <person name="Sakthikumar S."/>
            <person name="Salamov A.A."/>
            <person name="Schmutz J."/>
            <person name="Selles B."/>
            <person name="Shapiro H."/>
            <person name="Tanguay P."/>
            <person name="Tuskan G.A."/>
            <person name="Henrissat B."/>
            <person name="Van de Peer Y."/>
            <person name="Rouze P."/>
            <person name="Ellis J.G."/>
            <person name="Dodds P.N."/>
            <person name="Schein J.E."/>
            <person name="Zhong S."/>
            <person name="Hamelin R.C."/>
            <person name="Grigoriev I.V."/>
            <person name="Szabo L.J."/>
            <person name="Martin F."/>
        </authorList>
    </citation>
    <scope>NUCLEOTIDE SEQUENCE [LARGE SCALE GENOMIC DNA]</scope>
    <source>
        <strain evidence="4">98AG31 / pathotype 3-4-7</strain>
    </source>
</reference>
<keyword evidence="2" id="KW-0472">Membrane</keyword>
<keyword evidence="4" id="KW-1185">Reference proteome</keyword>
<feature type="compositionally biased region" description="Low complexity" evidence="1">
    <location>
        <begin position="196"/>
        <end position="206"/>
    </location>
</feature>
<proteinExistence type="predicted"/>
<dbReference type="HOGENOM" id="CLU_1050242_0_0_1"/>
<feature type="transmembrane region" description="Helical" evidence="2">
    <location>
        <begin position="50"/>
        <end position="72"/>
    </location>
</feature>
<dbReference type="RefSeq" id="XP_007405345.1">
    <property type="nucleotide sequence ID" value="XM_007405283.1"/>
</dbReference>
<dbReference type="AlphaFoldDB" id="F4R7Y2"/>
<dbReference type="EMBL" id="GL883092">
    <property type="protein sequence ID" value="EGG11710.1"/>
    <property type="molecule type" value="Genomic_DNA"/>
</dbReference>
<dbReference type="Proteomes" id="UP000001072">
    <property type="component" value="Unassembled WGS sequence"/>
</dbReference>
<dbReference type="GeneID" id="18931639"/>
<evidence type="ECO:0000313" key="3">
    <source>
        <dbReference type="EMBL" id="EGG11710.1"/>
    </source>
</evidence>
<accession>F4R7Y2</accession>